<organism evidence="5 6">
    <name type="scientific">Kribbella sandramycini</name>
    <dbReference type="NCBI Taxonomy" id="60450"/>
    <lineage>
        <taxon>Bacteria</taxon>
        <taxon>Bacillati</taxon>
        <taxon>Actinomycetota</taxon>
        <taxon>Actinomycetes</taxon>
        <taxon>Propionibacteriales</taxon>
        <taxon>Kribbellaceae</taxon>
        <taxon>Kribbella</taxon>
    </lineage>
</organism>
<dbReference type="Pfam" id="PF25023">
    <property type="entry name" value="TEN_YD-shell"/>
    <property type="match status" value="1"/>
</dbReference>
<gene>
    <name evidence="4" type="ORF">HNR71_006229</name>
    <name evidence="5" type="ORF">HPO96_26160</name>
</gene>
<dbReference type="InterPro" id="IPR031325">
    <property type="entry name" value="RHS_repeat"/>
</dbReference>
<dbReference type="PANTHER" id="PTHR32305:SF17">
    <property type="entry name" value="TRNA NUCLEASE WAPA"/>
    <property type="match status" value="1"/>
</dbReference>
<dbReference type="InterPro" id="IPR022385">
    <property type="entry name" value="Rhs_assc_core"/>
</dbReference>
<dbReference type="EMBL" id="JABJRC010000007">
    <property type="protein sequence ID" value="NOL43738.1"/>
    <property type="molecule type" value="Genomic_DNA"/>
</dbReference>
<keyword evidence="1" id="KW-0677">Repeat</keyword>
<feature type="domain" description="Teneurin-like YD-shell" evidence="3">
    <location>
        <begin position="1619"/>
        <end position="1813"/>
    </location>
</feature>
<dbReference type="InterPro" id="IPR006530">
    <property type="entry name" value="YD"/>
</dbReference>
<dbReference type="Gene3D" id="2.180.10.10">
    <property type="entry name" value="RHS repeat-associated core"/>
    <property type="match status" value="2"/>
</dbReference>
<feature type="region of interest" description="Disordered" evidence="2">
    <location>
        <begin position="36"/>
        <end position="73"/>
    </location>
</feature>
<feature type="compositionally biased region" description="Basic and acidic residues" evidence="2">
    <location>
        <begin position="1931"/>
        <end position="1966"/>
    </location>
</feature>
<dbReference type="PANTHER" id="PTHR32305">
    <property type="match status" value="1"/>
</dbReference>
<feature type="region of interest" description="Disordered" evidence="2">
    <location>
        <begin position="1606"/>
        <end position="1628"/>
    </location>
</feature>
<sequence>MTTRLPKASFARATIALGLAVSLLLGDQQHGLSAAAATRPDPKFTPTKFDSIEGRTAKADPRPADPSANRAVRSAPVVRWPAAGTAEVAVPAPDAKGTWQLALNGGRVTDRARAGALPIWVGPTRAAAQQKLRSGTTDAPGKVHVELLGRRGNALELKVRRTDGPAKSGQVALAVDYREFRDAFGGDWATRLRFTHRRRGRTVVVPTRNNGNGEAIADLPVSAQTQTFQLAAGPSSGAGDYKKAADEGAATWSIGGSSGDFEWKQPLKVPPPANGPVPEMALTYSSGGLDGMSSASNNQPSTIGQGFSLSGGGAIERRFKPCSKDGEEGKGDQCFAGDSLNVSVAGKSGSLVLESRTQEREVWRMRGDDGSVIERLSGAENGDQGKEVKDRGEYWRMTTPNGTQYYFGLNRPDGWTDGKDTTNSTWTVPAYGNNSGEPCHGSSFADSWCQQAYQWNLDYVVDKFGNTMTLFYETETGRYARNADKTAVTEYVRAGNLKRIEYGQKHGQVYSRQPIAKVHFGMAERCEPAPCGPGQQERYPDTPWDQNCTGTTCEDHLSPTFWTQKRLDRVSTQVWRQATGKHEDVQAWSLRQEYLRGDNSSPALFLKEIIPVGLVGGRPLQMPATVFDGVAMANRVDTTSDKVPPLEWFRIAAVHNGIGGSAAVTYEAIDPGCKPTGLPAADKNTLRCRPQKWAPENSEQREDWFHKYRVAKVVETDRTVSASDPWQAPIPQVTTVRYLDKPAWRFEEQDVGTDLKESTWSQWRGYGKVQVIKGHEQETKTVTDSLYFRGMDADRDANGQPTDVKIEDSRGVKVDDTNEYSGQVREQISYRGAEVTSKLINDYYLSAPTATMKQPWGTLTSNRSGQQASVQFMQSDTGLVQLGTENRYDDAGRLTAKDERHGPGTADDTCTRFTYVENAAKNLLELPARQQVVSKSCDATFGNADVISDERLFYDNATTVTAEPERGLVTRAERLAGFDAAGQPRYELVHTATYDGAGRETSRTNAMNETVSKKFFPETGPVTKIVDRAPNGQETVTELEPAFGATISTTTASGLQESRELDAFGRVAKAWNAGSPRSGAADLEYEYLLRDNGATVVTTKRRVDGEVKDISHDLYDGLNRHRQTHERTPTTGTGWLVTDHRYDSRGNEVKVNGPYFTSVLAELELKTVDEATLPKQEVKTFDAAGRPQAQTVRSLGKDKWSVLHDVNTYRQTVDPPDGQTPTARITDPQGRLTELRHYRSGSPAGAYDSTKYTYWPGGRIKTVEDAAGNKWTYKYDLQGRKIEESDPDSGITRNEYDAADRLIASTDSRGRKIVTAYDVNGRKTALHKDSLQGPKLSEWTYDTLAPGMPTGSARFVTRDGVTSAYRTEITGYDGAGRPTGTKVTIPAAEGKLAGTYAIGQTYGDAGQLKTRTLPQVGDLAGETLKYSYNRKGLLNGLSGQDSYVRDLSYTPFKDANILTLGTANGPYVQQKFGYDKVTRRVNQVTVDKELAPERVSDTYYEYDPGGNITKVTDLAPNGSGAATDTQCFGYDHLRRLEKAWTPKPSPDNESGDCRAPPSVANLGGPAPYWQQWTFDKIGNRKTEERISAAGTTTSTYEYGTAKPHAVTSVQTTGPNGTSTKTFGYDETGNTTKRSDEVLEWDDLGLLVETRKGDKKTGAVYDADGQRLLRKDSSGTTLYIGETELQLDKAGAKLTGTRHYALGDQIVAVRTGGKLSWLLSDLQGTPNTAIDSVTQTVQRRRSTPYGETRGAPPVNWPGQRDFHKGISDPDTDLVHLGARQYDKSIGRFLSVDPLIDNTDPQQMQGYVYANNNPVSFVDQGGTNPVMIVVPVVRIVIQLVQIVVSIVELVEETRMVEQVQTVVDSVWSFFAMLWQQIERAIIILVAIVVLIYKTLEYIAEQVYTITEIAYETIMRDTPKVVEATKRSNYVPADPKEKAKQAGQSKKDEAYAERTRADPKQPPRPGREHDDEDENLYRGVDPAKGPAAPRLNVDYKMQPDGVHIMNNRGISVDTDADFLRLRNLEPWIVDKTSIDPRLEVRRTSTRPSHFEVVPRAGTQMTEQTYHSLIAQIRLTPNK</sequence>
<proteinExistence type="predicted"/>
<dbReference type="InterPro" id="IPR056823">
    <property type="entry name" value="TEN-like_YD-shell"/>
</dbReference>
<keyword evidence="6" id="KW-1185">Reference proteome</keyword>
<name>A0A7Y4L3K0_9ACTN</name>
<evidence type="ECO:0000313" key="4">
    <source>
        <dbReference type="EMBL" id="MBB6570592.1"/>
    </source>
</evidence>
<dbReference type="Pfam" id="PF05593">
    <property type="entry name" value="RHS_repeat"/>
    <property type="match status" value="2"/>
</dbReference>
<dbReference type="EMBL" id="JACHKF010000001">
    <property type="protein sequence ID" value="MBB6570592.1"/>
    <property type="molecule type" value="Genomic_DNA"/>
</dbReference>
<protein>
    <submittedName>
        <fullName evidence="5">RHS repeat protein</fullName>
    </submittedName>
    <submittedName>
        <fullName evidence="4">RHS repeat-associated protein</fullName>
    </submittedName>
</protein>
<dbReference type="InterPro" id="IPR050708">
    <property type="entry name" value="T6SS_VgrG/RHS"/>
</dbReference>
<evidence type="ECO:0000313" key="7">
    <source>
        <dbReference type="Proteomes" id="UP000553957"/>
    </source>
</evidence>
<reference evidence="4 7" key="2">
    <citation type="submission" date="2020-08" db="EMBL/GenBank/DDBJ databases">
        <title>Sequencing the genomes of 1000 actinobacteria strains.</title>
        <authorList>
            <person name="Klenk H.-P."/>
        </authorList>
    </citation>
    <scope>NUCLEOTIDE SEQUENCE [LARGE SCALE GENOMIC DNA]</scope>
    <source>
        <strain evidence="4 7">DSM 15626</strain>
    </source>
</reference>
<feature type="compositionally biased region" description="Polar residues" evidence="2">
    <location>
        <begin position="1607"/>
        <end position="1628"/>
    </location>
</feature>
<evidence type="ECO:0000313" key="6">
    <source>
        <dbReference type="Proteomes" id="UP000534306"/>
    </source>
</evidence>
<feature type="region of interest" description="Disordered" evidence="2">
    <location>
        <begin position="1738"/>
        <end position="1759"/>
    </location>
</feature>
<feature type="region of interest" description="Disordered" evidence="2">
    <location>
        <begin position="1540"/>
        <end position="1565"/>
    </location>
</feature>
<evidence type="ECO:0000256" key="2">
    <source>
        <dbReference type="SAM" id="MobiDB-lite"/>
    </source>
</evidence>
<feature type="compositionally biased region" description="Basic and acidic residues" evidence="2">
    <location>
        <begin position="50"/>
        <end position="63"/>
    </location>
</feature>
<dbReference type="RefSeq" id="WP_171676997.1">
    <property type="nucleotide sequence ID" value="NZ_BAAAGT010000011.1"/>
</dbReference>
<evidence type="ECO:0000313" key="5">
    <source>
        <dbReference type="EMBL" id="NOL43738.1"/>
    </source>
</evidence>
<dbReference type="Proteomes" id="UP000534306">
    <property type="component" value="Unassembled WGS sequence"/>
</dbReference>
<evidence type="ECO:0000256" key="1">
    <source>
        <dbReference type="ARBA" id="ARBA00022737"/>
    </source>
</evidence>
<accession>A0A7Y4L3K0</accession>
<dbReference type="Proteomes" id="UP000553957">
    <property type="component" value="Unassembled WGS sequence"/>
</dbReference>
<reference evidence="5 6" key="1">
    <citation type="submission" date="2020-05" db="EMBL/GenBank/DDBJ databases">
        <title>Genome sequence of Kribbella sandramycini ATCC 39419.</title>
        <authorList>
            <person name="Maclea K.S."/>
            <person name="Fair J.L."/>
        </authorList>
    </citation>
    <scope>NUCLEOTIDE SEQUENCE [LARGE SCALE GENOMIC DNA]</scope>
    <source>
        <strain evidence="5 6">ATCC 39419</strain>
    </source>
</reference>
<dbReference type="NCBIfam" id="TIGR01643">
    <property type="entry name" value="YD_repeat_2x"/>
    <property type="match status" value="1"/>
</dbReference>
<feature type="region of interest" description="Disordered" evidence="2">
    <location>
        <begin position="1923"/>
        <end position="1989"/>
    </location>
</feature>
<dbReference type="NCBIfam" id="TIGR03696">
    <property type="entry name" value="Rhs_assc_core"/>
    <property type="match status" value="1"/>
</dbReference>
<comment type="caution">
    <text evidence="5">The sequence shown here is derived from an EMBL/GenBank/DDBJ whole genome shotgun (WGS) entry which is preliminary data.</text>
</comment>
<evidence type="ECO:0000259" key="3">
    <source>
        <dbReference type="Pfam" id="PF25023"/>
    </source>
</evidence>